<dbReference type="NCBIfam" id="TIGR01617">
    <property type="entry name" value="arsC_related"/>
    <property type="match status" value="1"/>
</dbReference>
<evidence type="ECO:0000256" key="1">
    <source>
        <dbReference type="PROSITE-ProRule" id="PRU01282"/>
    </source>
</evidence>
<dbReference type="PANTHER" id="PTHR30041">
    <property type="entry name" value="ARSENATE REDUCTASE"/>
    <property type="match status" value="1"/>
</dbReference>
<evidence type="ECO:0000313" key="2">
    <source>
        <dbReference type="EMBL" id="HJB57921.1"/>
    </source>
</evidence>
<organism evidence="2 3">
    <name type="scientific">Candidatus Flavonifractor intestinipullorum</name>
    <dbReference type="NCBI Taxonomy" id="2838587"/>
    <lineage>
        <taxon>Bacteria</taxon>
        <taxon>Bacillati</taxon>
        <taxon>Bacillota</taxon>
        <taxon>Clostridia</taxon>
        <taxon>Eubacteriales</taxon>
        <taxon>Oscillospiraceae</taxon>
        <taxon>Flavonifractor</taxon>
    </lineage>
</organism>
<name>A0A9D2MC03_9FIRM</name>
<dbReference type="InterPro" id="IPR006660">
    <property type="entry name" value="Arsenate_reductase-like"/>
</dbReference>
<comment type="caution">
    <text evidence="2">The sequence shown here is derived from an EMBL/GenBank/DDBJ whole genome shotgun (WGS) entry which is preliminary data.</text>
</comment>
<accession>A0A9D2MC03</accession>
<sequence length="119" mass="13578">MIFLHYPACGTCKKAKQWLEEKGTAYTPRDIKAEHPALEELRNWVERSGLPLKRFFNTSGQQYRALGLKDRLSALSEEEQLTLLASDGMLVKRPILVGEDFVLVGFRPKEWAEKLGVSE</sequence>
<dbReference type="AlphaFoldDB" id="A0A9D2MC03"/>
<reference evidence="2" key="2">
    <citation type="submission" date="2021-04" db="EMBL/GenBank/DDBJ databases">
        <authorList>
            <person name="Gilroy R."/>
        </authorList>
    </citation>
    <scope>NUCLEOTIDE SEQUENCE</scope>
    <source>
        <strain evidence="2">CHK189-11263</strain>
    </source>
</reference>
<dbReference type="EMBL" id="DWYC01000088">
    <property type="protein sequence ID" value="HJB57921.1"/>
    <property type="molecule type" value="Genomic_DNA"/>
</dbReference>
<dbReference type="PANTHER" id="PTHR30041:SF8">
    <property type="entry name" value="PROTEIN YFFB"/>
    <property type="match status" value="1"/>
</dbReference>
<dbReference type="PROSITE" id="PS51354">
    <property type="entry name" value="GLUTAREDOXIN_2"/>
    <property type="match status" value="1"/>
</dbReference>
<protein>
    <submittedName>
        <fullName evidence="2">Arsenate reductase family protein</fullName>
    </submittedName>
</protein>
<dbReference type="Pfam" id="PF03960">
    <property type="entry name" value="ArsC"/>
    <property type="match status" value="1"/>
</dbReference>
<dbReference type="Proteomes" id="UP000824208">
    <property type="component" value="Unassembled WGS sequence"/>
</dbReference>
<evidence type="ECO:0000313" key="3">
    <source>
        <dbReference type="Proteomes" id="UP000824208"/>
    </source>
</evidence>
<proteinExistence type="inferred from homology"/>
<dbReference type="CDD" id="cd03036">
    <property type="entry name" value="ArsC_like"/>
    <property type="match status" value="1"/>
</dbReference>
<dbReference type="Gene3D" id="3.40.30.10">
    <property type="entry name" value="Glutaredoxin"/>
    <property type="match status" value="1"/>
</dbReference>
<gene>
    <name evidence="2" type="ORF">H9714_10260</name>
</gene>
<comment type="similarity">
    <text evidence="1">Belongs to the ArsC family.</text>
</comment>
<dbReference type="SUPFAM" id="SSF52833">
    <property type="entry name" value="Thioredoxin-like"/>
    <property type="match status" value="1"/>
</dbReference>
<reference evidence="2" key="1">
    <citation type="journal article" date="2021" name="PeerJ">
        <title>Extensive microbial diversity within the chicken gut microbiome revealed by metagenomics and culture.</title>
        <authorList>
            <person name="Gilroy R."/>
            <person name="Ravi A."/>
            <person name="Getino M."/>
            <person name="Pursley I."/>
            <person name="Horton D.L."/>
            <person name="Alikhan N.F."/>
            <person name="Baker D."/>
            <person name="Gharbi K."/>
            <person name="Hall N."/>
            <person name="Watson M."/>
            <person name="Adriaenssens E.M."/>
            <person name="Foster-Nyarko E."/>
            <person name="Jarju S."/>
            <person name="Secka A."/>
            <person name="Antonio M."/>
            <person name="Oren A."/>
            <person name="Chaudhuri R.R."/>
            <person name="La Ragione R."/>
            <person name="Hildebrand F."/>
            <person name="Pallen M.J."/>
        </authorList>
    </citation>
    <scope>NUCLEOTIDE SEQUENCE</scope>
    <source>
        <strain evidence="2">CHK189-11263</strain>
    </source>
</reference>
<dbReference type="InterPro" id="IPR036249">
    <property type="entry name" value="Thioredoxin-like_sf"/>
</dbReference>
<dbReference type="InterPro" id="IPR006504">
    <property type="entry name" value="Tscrpt_reg_Spx/MgsR"/>
</dbReference>
<dbReference type="PROSITE" id="PS51353">
    <property type="entry name" value="ARSC"/>
    <property type="match status" value="1"/>
</dbReference>